<reference evidence="3" key="1">
    <citation type="submission" date="2016-04" db="EMBL/GenBank/DDBJ databases">
        <title>Draft genome sequence of Paludibacter jiangxiensis strain NM7.</title>
        <authorList>
            <person name="Qiu Y."/>
            <person name="Matsuura N."/>
            <person name="Ohashi A."/>
            <person name="Tourlousse M.D."/>
            <person name="Sekiguchi Y."/>
        </authorList>
    </citation>
    <scope>NUCLEOTIDE SEQUENCE [LARGE SCALE GENOMIC DNA]</scope>
    <source>
        <strain evidence="3">NM7</strain>
    </source>
</reference>
<dbReference type="CDD" id="cd11349">
    <property type="entry name" value="AmyAc_3"/>
    <property type="match status" value="1"/>
</dbReference>
<dbReference type="SUPFAM" id="SSF51445">
    <property type="entry name" value="(Trans)glycosidases"/>
    <property type="match status" value="1"/>
</dbReference>
<evidence type="ECO:0000259" key="1">
    <source>
        <dbReference type="SMART" id="SM00642"/>
    </source>
</evidence>
<keyword evidence="2" id="KW-0378">Hydrolase</keyword>
<dbReference type="InterPro" id="IPR006047">
    <property type="entry name" value="GH13_cat_dom"/>
</dbReference>
<dbReference type="GO" id="GO:0009313">
    <property type="term" value="P:oligosaccharide catabolic process"/>
    <property type="evidence" value="ECO:0007669"/>
    <property type="project" value="TreeGrafter"/>
</dbReference>
<dbReference type="PANTHER" id="PTHR10357">
    <property type="entry name" value="ALPHA-AMYLASE FAMILY MEMBER"/>
    <property type="match status" value="1"/>
</dbReference>
<dbReference type="STRING" id="681398.PJIAN_3548"/>
<reference evidence="3" key="2">
    <citation type="journal article" date="2017" name="Genome Announc.">
        <title>Draft genome sequence of Paludibacter jiangxiensis NM7(T), a propionate-producing fermentative bacterium.</title>
        <authorList>
            <person name="Qiu Y.-L."/>
            <person name="Tourlousse D.M."/>
            <person name="Matsuura N."/>
            <person name="Ohashi A."/>
            <person name="Sekiguchi Y."/>
        </authorList>
    </citation>
    <scope>NUCLEOTIDE SEQUENCE [LARGE SCALE GENOMIC DNA]</scope>
    <source>
        <strain evidence="3">NM7</strain>
    </source>
</reference>
<dbReference type="Proteomes" id="UP000076586">
    <property type="component" value="Unassembled WGS sequence"/>
</dbReference>
<accession>A0A171A2I6</accession>
<comment type="caution">
    <text evidence="2">The sequence shown here is derived from an EMBL/GenBank/DDBJ whole genome shotgun (WGS) entry which is preliminary data.</text>
</comment>
<dbReference type="Pfam" id="PF00128">
    <property type="entry name" value="Alpha-amylase"/>
    <property type="match status" value="1"/>
</dbReference>
<organism evidence="2 3">
    <name type="scientific">Paludibacter jiangxiensis</name>
    <dbReference type="NCBI Taxonomy" id="681398"/>
    <lineage>
        <taxon>Bacteria</taxon>
        <taxon>Pseudomonadati</taxon>
        <taxon>Bacteroidota</taxon>
        <taxon>Bacteroidia</taxon>
        <taxon>Bacteroidales</taxon>
        <taxon>Paludibacteraceae</taxon>
        <taxon>Paludibacter</taxon>
    </lineage>
</organism>
<name>A0A171A2I6_9BACT</name>
<dbReference type="AlphaFoldDB" id="A0A171A2I6"/>
<dbReference type="Gene3D" id="3.20.20.80">
    <property type="entry name" value="Glycosidases"/>
    <property type="match status" value="2"/>
</dbReference>
<dbReference type="PANTHER" id="PTHR10357:SF205">
    <property type="entry name" value="O-GLYCOSYL HYDROLASE FAMILY 13"/>
    <property type="match status" value="1"/>
</dbReference>
<dbReference type="SMART" id="SM00642">
    <property type="entry name" value="Aamy"/>
    <property type="match status" value="1"/>
</dbReference>
<dbReference type="InterPro" id="IPR017853">
    <property type="entry name" value="GH"/>
</dbReference>
<feature type="domain" description="Glycosyl hydrolase family 13 catalytic" evidence="1">
    <location>
        <begin position="24"/>
        <end position="436"/>
    </location>
</feature>
<sequence>MSLDVNLMALVSKNSMSSKFIIYQLLPRLFGNTTHVNLPNGSIDINGCGKFNAITAKALKSIQELGVTHVWYTGVIEHATQTDYSEFGIRKGHSAIVKGKAGSPYAIKDYYDVDPDLATNVPTRMQEFEALVERTHKAGMKVLIDFVPNHVARQYASDAKPAGVADLGENDNTNHAFNPQNNFYYIPNQFFAGQFNLLKDEKAPYHEYPAKASGNDVFSAHPTVSDWYETVKLNYGVDYQGGHTRHFVPVPDTWTKMLDILLFWAGKQIDGFRCDMAEMVPVEFWSWVIPKVKEQFPHIIFIAEAYNPAVYRSYIDFGHFDYLYDKVGMYDTLRNITCGNESARRISVMWQRVNDILPKMLFFLENHDEQRIASRFFAGDARKALPAMIVTATLSTSVVMVYAGQELGEPAADAEGFSGDDGRTTIFDYWSVDSLRRWYNKGKCGGAHLTTEQQELRAFYQQLLNVSLQEKAIREGEMFDLMYVNCSNPRFNSDRQFAYLRKAGDELLLICVNFADTAAEVAVIIPKHAFDYLGLQENMQVGAVDLLSGVVEPEQQFSSEHPYVIKLEKYSGKILKIQESD</sequence>
<gene>
    <name evidence="2" type="ORF">PJIAN_3548</name>
</gene>
<evidence type="ECO:0000313" key="2">
    <source>
        <dbReference type="EMBL" id="GAT63232.1"/>
    </source>
</evidence>
<keyword evidence="3" id="KW-1185">Reference proteome</keyword>
<dbReference type="EMBL" id="BDCR01000003">
    <property type="protein sequence ID" value="GAT63232.1"/>
    <property type="molecule type" value="Genomic_DNA"/>
</dbReference>
<dbReference type="GO" id="GO:0004556">
    <property type="term" value="F:alpha-amylase activity"/>
    <property type="evidence" value="ECO:0007669"/>
    <property type="project" value="TreeGrafter"/>
</dbReference>
<evidence type="ECO:0000313" key="3">
    <source>
        <dbReference type="Proteomes" id="UP000076586"/>
    </source>
</evidence>
<protein>
    <submittedName>
        <fullName evidence="2">Glycosidase</fullName>
    </submittedName>
</protein>
<keyword evidence="2" id="KW-0326">Glycosidase</keyword>
<proteinExistence type="predicted"/>